<evidence type="ECO:0000313" key="2">
    <source>
        <dbReference type="Proteomes" id="UP000256709"/>
    </source>
</evidence>
<reference evidence="1 2" key="1">
    <citation type="submission" date="2017-04" db="EMBL/GenBank/DDBJ databases">
        <title>Comparative genome analysis of Subtercola boreus.</title>
        <authorList>
            <person name="Cho Y.-J."/>
            <person name="Cho A."/>
            <person name="Kim O.-S."/>
            <person name="Lee J.-I."/>
        </authorList>
    </citation>
    <scope>NUCLEOTIDE SEQUENCE [LARGE SCALE GENOMIC DNA]</scope>
    <source>
        <strain evidence="1 2">P27444</strain>
    </source>
</reference>
<accession>A0A3E0VD65</accession>
<dbReference type="AlphaFoldDB" id="A0A3E0VD65"/>
<sequence>MVNSIQAGRLSRFEGRIAGFGTKAGPRLVIGMWERSPFGRFADVMVESDSGHRLLMAPSEAVAEYVSSTYTFDEVQVVEVRFGQATGGEGAGGDLARRIRISAGPLEVTLQIGGPTAVGRLLRSVPRAFAVHPVWLQAIDPVARMLVPGARTSGSAGGGRREFYGVTRARAITAVDATWEGSALGGVQRLEPPVTFGFGSAPATPTLVDIVTTIRERA</sequence>
<dbReference type="EMBL" id="NBXA01000026">
    <property type="protein sequence ID" value="RFA07418.1"/>
    <property type="molecule type" value="Genomic_DNA"/>
</dbReference>
<proteinExistence type="predicted"/>
<dbReference type="Proteomes" id="UP000256709">
    <property type="component" value="Unassembled WGS sequence"/>
</dbReference>
<organism evidence="1 2">
    <name type="scientific">Subtercola boreus</name>
    <dbReference type="NCBI Taxonomy" id="120213"/>
    <lineage>
        <taxon>Bacteria</taxon>
        <taxon>Bacillati</taxon>
        <taxon>Actinomycetota</taxon>
        <taxon>Actinomycetes</taxon>
        <taxon>Micrococcales</taxon>
        <taxon>Microbacteriaceae</taxon>
        <taxon>Subtercola</taxon>
    </lineage>
</organism>
<comment type="caution">
    <text evidence="1">The sequence shown here is derived from an EMBL/GenBank/DDBJ whole genome shotgun (WGS) entry which is preliminary data.</text>
</comment>
<evidence type="ECO:0000313" key="1">
    <source>
        <dbReference type="EMBL" id="RFA07418.1"/>
    </source>
</evidence>
<protein>
    <submittedName>
        <fullName evidence="1">Uncharacterized protein</fullName>
    </submittedName>
</protein>
<gene>
    <name evidence="1" type="ORF">B7R21_14535</name>
</gene>
<name>A0A3E0VD65_9MICO</name>
<dbReference type="OrthoDB" id="3571220at2"/>